<dbReference type="Proteomes" id="UP000324222">
    <property type="component" value="Unassembled WGS sequence"/>
</dbReference>
<organism evidence="2 3">
    <name type="scientific">Portunus trituberculatus</name>
    <name type="common">Swimming crab</name>
    <name type="synonym">Neptunus trituberculatus</name>
    <dbReference type="NCBI Taxonomy" id="210409"/>
    <lineage>
        <taxon>Eukaryota</taxon>
        <taxon>Metazoa</taxon>
        <taxon>Ecdysozoa</taxon>
        <taxon>Arthropoda</taxon>
        <taxon>Crustacea</taxon>
        <taxon>Multicrustacea</taxon>
        <taxon>Malacostraca</taxon>
        <taxon>Eumalacostraca</taxon>
        <taxon>Eucarida</taxon>
        <taxon>Decapoda</taxon>
        <taxon>Pleocyemata</taxon>
        <taxon>Brachyura</taxon>
        <taxon>Eubrachyura</taxon>
        <taxon>Portunoidea</taxon>
        <taxon>Portunidae</taxon>
        <taxon>Portuninae</taxon>
        <taxon>Portunus</taxon>
    </lineage>
</organism>
<name>A0A5B7J5K3_PORTR</name>
<proteinExistence type="predicted"/>
<dbReference type="AlphaFoldDB" id="A0A5B7J5K3"/>
<comment type="caution">
    <text evidence="2">The sequence shown here is derived from an EMBL/GenBank/DDBJ whole genome shotgun (WGS) entry which is preliminary data.</text>
</comment>
<evidence type="ECO:0000313" key="2">
    <source>
        <dbReference type="EMBL" id="MPC88228.1"/>
    </source>
</evidence>
<gene>
    <name evidence="2" type="ORF">E2C01_083127</name>
</gene>
<reference evidence="2 3" key="1">
    <citation type="submission" date="2019-05" db="EMBL/GenBank/DDBJ databases">
        <title>Another draft genome of Portunus trituberculatus and its Hox gene families provides insights of decapod evolution.</title>
        <authorList>
            <person name="Jeong J.-H."/>
            <person name="Song I."/>
            <person name="Kim S."/>
            <person name="Choi T."/>
            <person name="Kim D."/>
            <person name="Ryu S."/>
            <person name="Kim W."/>
        </authorList>
    </citation>
    <scope>NUCLEOTIDE SEQUENCE [LARGE SCALE GENOMIC DNA]</scope>
    <source>
        <tissue evidence="2">Muscle</tissue>
    </source>
</reference>
<evidence type="ECO:0000313" key="3">
    <source>
        <dbReference type="Proteomes" id="UP000324222"/>
    </source>
</evidence>
<keyword evidence="3" id="KW-1185">Reference proteome</keyword>
<protein>
    <submittedName>
        <fullName evidence="2">Uncharacterized protein</fullName>
    </submittedName>
</protein>
<dbReference type="EMBL" id="VSRR010077108">
    <property type="protein sequence ID" value="MPC88228.1"/>
    <property type="molecule type" value="Genomic_DNA"/>
</dbReference>
<sequence>MGRKVDKLLGGKFRLGSYVLIFILTITTTTTTANNDLLTPPCPPQPLPRYLNEGLGSSLCSHEGCNEGRGGEHTHQHGGRGDGAVCSVGGAKGRPGSASIDVSAAT</sequence>
<feature type="compositionally biased region" description="Basic and acidic residues" evidence="1">
    <location>
        <begin position="66"/>
        <end position="75"/>
    </location>
</feature>
<accession>A0A5B7J5K3</accession>
<feature type="region of interest" description="Disordered" evidence="1">
    <location>
        <begin position="66"/>
        <end position="106"/>
    </location>
</feature>
<evidence type="ECO:0000256" key="1">
    <source>
        <dbReference type="SAM" id="MobiDB-lite"/>
    </source>
</evidence>